<organism evidence="10 11">
    <name type="scientific">Streptomyces echinatus</name>
    <dbReference type="NCBI Taxonomy" id="67293"/>
    <lineage>
        <taxon>Bacteria</taxon>
        <taxon>Bacillati</taxon>
        <taxon>Actinomycetota</taxon>
        <taxon>Actinomycetes</taxon>
        <taxon>Kitasatosporales</taxon>
        <taxon>Streptomycetaceae</taxon>
        <taxon>Streptomyces</taxon>
    </lineage>
</organism>
<evidence type="ECO:0000256" key="5">
    <source>
        <dbReference type="ARBA" id="ARBA00022889"/>
    </source>
</evidence>
<keyword evidence="3" id="KW-0964">Secreted</keyword>
<keyword evidence="2" id="KW-0134">Cell wall</keyword>
<keyword evidence="5" id="KW-0130">Cell adhesion</keyword>
<keyword evidence="11" id="KW-1185">Reference proteome</keyword>
<dbReference type="Proteomes" id="UP000585836">
    <property type="component" value="Unassembled WGS sequence"/>
</dbReference>
<evidence type="ECO:0000256" key="3">
    <source>
        <dbReference type="ARBA" id="ARBA00022525"/>
    </source>
</evidence>
<keyword evidence="4 8" id="KW-0732">Signal</keyword>
<evidence type="ECO:0000313" key="11">
    <source>
        <dbReference type="Proteomes" id="UP000585836"/>
    </source>
</evidence>
<evidence type="ECO:0000256" key="7">
    <source>
        <dbReference type="PROSITE-ProRule" id="PRU01232"/>
    </source>
</evidence>
<evidence type="ECO:0000256" key="8">
    <source>
        <dbReference type="SAM" id="SignalP"/>
    </source>
</evidence>
<dbReference type="Pfam" id="PF03777">
    <property type="entry name" value="ChpA-C"/>
    <property type="match status" value="1"/>
</dbReference>
<feature type="signal peptide" evidence="8">
    <location>
        <begin position="1"/>
        <end position="26"/>
    </location>
</feature>
<protein>
    <recommendedName>
        <fullName evidence="9">Chaplin domain-containing protein</fullName>
    </recommendedName>
</protein>
<dbReference type="GO" id="GO:0007155">
    <property type="term" value="P:cell adhesion"/>
    <property type="evidence" value="ECO:0007669"/>
    <property type="project" value="UniProtKB-KW"/>
</dbReference>
<name>A0A7W9UU87_9ACTN</name>
<evidence type="ECO:0000256" key="1">
    <source>
        <dbReference type="ARBA" id="ARBA00004191"/>
    </source>
</evidence>
<dbReference type="InterPro" id="IPR005528">
    <property type="entry name" value="ChpA-H"/>
</dbReference>
<evidence type="ECO:0000313" key="10">
    <source>
        <dbReference type="EMBL" id="MBB5931398.1"/>
    </source>
</evidence>
<dbReference type="AlphaFoldDB" id="A0A7W9UU87"/>
<accession>A0A7W9UU87</accession>
<proteinExistence type="predicted"/>
<sequence length="81" mass="7869">MRLRSFATTTALTGVLALAGAANAFAADPNPTTGVAANSPGVVSGNVIQVPVNLGLNLCGDSIDLIALLNPAGGSSCTTSK</sequence>
<feature type="chain" id="PRO_5030511325" description="Chaplin domain-containing protein" evidence="8">
    <location>
        <begin position="27"/>
        <end position="81"/>
    </location>
</feature>
<evidence type="ECO:0000259" key="9">
    <source>
        <dbReference type="PROSITE" id="PS51884"/>
    </source>
</evidence>
<evidence type="ECO:0000256" key="4">
    <source>
        <dbReference type="ARBA" id="ARBA00022729"/>
    </source>
</evidence>
<keyword evidence="6 7" id="KW-0034">Amyloid</keyword>
<evidence type="ECO:0000256" key="6">
    <source>
        <dbReference type="ARBA" id="ARBA00023087"/>
    </source>
</evidence>
<feature type="domain" description="Chaplin" evidence="9">
    <location>
        <begin position="39"/>
        <end position="79"/>
    </location>
</feature>
<dbReference type="EMBL" id="JACHJK010000016">
    <property type="protein sequence ID" value="MBB5931398.1"/>
    <property type="molecule type" value="Genomic_DNA"/>
</dbReference>
<comment type="caution">
    <text evidence="10">The sequence shown here is derived from an EMBL/GenBank/DDBJ whole genome shotgun (WGS) entry which is preliminary data.</text>
</comment>
<gene>
    <name evidence="10" type="ORF">FHS34_006907</name>
</gene>
<evidence type="ECO:0000256" key="2">
    <source>
        <dbReference type="ARBA" id="ARBA00022512"/>
    </source>
</evidence>
<dbReference type="RefSeq" id="WP_184972753.1">
    <property type="nucleotide sequence ID" value="NZ_BAAAWF010000113.1"/>
</dbReference>
<comment type="subcellular location">
    <subcellularLocation>
        <location evidence="1">Secreted</location>
        <location evidence="1">Cell wall</location>
    </subcellularLocation>
</comment>
<reference evidence="10 11" key="1">
    <citation type="submission" date="2020-08" db="EMBL/GenBank/DDBJ databases">
        <title>Genomic Encyclopedia of Type Strains, Phase III (KMG-III): the genomes of soil and plant-associated and newly described type strains.</title>
        <authorList>
            <person name="Whitman W."/>
        </authorList>
    </citation>
    <scope>NUCLEOTIDE SEQUENCE [LARGE SCALE GENOMIC DNA]</scope>
    <source>
        <strain evidence="10 11">CECT 3313</strain>
    </source>
</reference>
<dbReference type="PROSITE" id="PS51884">
    <property type="entry name" value="CHAPLIN"/>
    <property type="match status" value="1"/>
</dbReference>